<keyword evidence="2" id="KW-0812">Transmembrane</keyword>
<feature type="transmembrane region" description="Helical" evidence="2">
    <location>
        <begin position="408"/>
        <end position="427"/>
    </location>
</feature>
<dbReference type="EMBL" id="LT960614">
    <property type="protein sequence ID" value="SON56093.1"/>
    <property type="molecule type" value="Genomic_DNA"/>
</dbReference>
<dbReference type="InterPro" id="IPR050222">
    <property type="entry name" value="MATE_MdtK"/>
</dbReference>
<keyword evidence="4" id="KW-1185">Reference proteome</keyword>
<gene>
    <name evidence="3" type="primary">mdtK_2</name>
    <name evidence="3" type="ORF">HDIA_2552</name>
</gene>
<evidence type="ECO:0000313" key="3">
    <source>
        <dbReference type="EMBL" id="SON56093.1"/>
    </source>
</evidence>
<dbReference type="RefSeq" id="WP_157775588.1">
    <property type="nucleotide sequence ID" value="NZ_LT960614.1"/>
</dbReference>
<feature type="transmembrane region" description="Helical" evidence="2">
    <location>
        <begin position="268"/>
        <end position="290"/>
    </location>
</feature>
<dbReference type="NCBIfam" id="TIGR00797">
    <property type="entry name" value="matE"/>
    <property type="match status" value="1"/>
</dbReference>
<feature type="transmembrane region" description="Helical" evidence="2">
    <location>
        <begin position="296"/>
        <end position="320"/>
    </location>
</feature>
<protein>
    <submittedName>
        <fullName evidence="3">Multidrug-efflux transporter</fullName>
    </submittedName>
</protein>
<dbReference type="OrthoDB" id="9780160at2"/>
<proteinExistence type="predicted"/>
<feature type="transmembrane region" description="Helical" evidence="2">
    <location>
        <begin position="171"/>
        <end position="192"/>
    </location>
</feature>
<name>A0A2C9D769_9HYPH</name>
<feature type="transmembrane region" description="Helical" evidence="2">
    <location>
        <begin position="204"/>
        <end position="227"/>
    </location>
</feature>
<evidence type="ECO:0000256" key="2">
    <source>
        <dbReference type="SAM" id="Phobius"/>
    </source>
</evidence>
<feature type="transmembrane region" description="Helical" evidence="2">
    <location>
        <begin position="341"/>
        <end position="367"/>
    </location>
</feature>
<keyword evidence="2" id="KW-0472">Membrane</keyword>
<accession>A0A2C9D769</accession>
<feature type="transmembrane region" description="Helical" evidence="2">
    <location>
        <begin position="143"/>
        <end position="164"/>
    </location>
</feature>
<feature type="transmembrane region" description="Helical" evidence="2">
    <location>
        <begin position="69"/>
        <end position="90"/>
    </location>
</feature>
<feature type="transmembrane region" description="Helical" evidence="2">
    <location>
        <begin position="373"/>
        <end position="401"/>
    </location>
</feature>
<feature type="transmembrane region" description="Helical" evidence="2">
    <location>
        <begin position="26"/>
        <end position="49"/>
    </location>
</feature>
<evidence type="ECO:0000256" key="1">
    <source>
        <dbReference type="ARBA" id="ARBA00022448"/>
    </source>
</evidence>
<feature type="transmembrane region" description="Helical" evidence="2">
    <location>
        <begin position="102"/>
        <end position="123"/>
    </location>
</feature>
<dbReference type="GO" id="GO:0042910">
    <property type="term" value="F:xenobiotic transmembrane transporter activity"/>
    <property type="evidence" value="ECO:0007669"/>
    <property type="project" value="InterPro"/>
</dbReference>
<dbReference type="GO" id="GO:0005886">
    <property type="term" value="C:plasma membrane"/>
    <property type="evidence" value="ECO:0007669"/>
    <property type="project" value="TreeGrafter"/>
</dbReference>
<dbReference type="KEGG" id="hdi:HDIA_2552"/>
<dbReference type="PANTHER" id="PTHR43298:SF2">
    <property type="entry name" value="FMN_FAD EXPORTER YEEO-RELATED"/>
    <property type="match status" value="1"/>
</dbReference>
<dbReference type="PANTHER" id="PTHR43298">
    <property type="entry name" value="MULTIDRUG RESISTANCE PROTEIN NORM-RELATED"/>
    <property type="match status" value="1"/>
</dbReference>
<keyword evidence="1" id="KW-0813">Transport</keyword>
<sequence>MHAPSISLAASIEEPATLRRHVSETLALALPIVLSRAGYTLLITTDLLAVGHVDALQLAGLGLGLAPQMTAMLLMIGALQATVLIAARTLAANRPDRLGEIVLMASLHGFAYAVLSLPVAWFSEDVFVLMGQDPALARTAGETAMAFFWGAPAFMAFVGVSMVIETIGRPVVVTAIILAGNAINIGFDLVFVNDAFGLFGEGNAAVAVGTSSIARGFMLVAAMAWLVRHARRNGDPFGLFPAIRRIGALLRNLGSEDNRAFRRLGLPLGLVQGIESAAFSAVTIIAGLAAPLTLAVHQAAMTAITFSFMTAVGYAGAASIRIARALGAGRTGDAIRAAGSAIALGVLTAAINGAIMAFLAPAVAPLLTSDPQVIAILLTTLGIAGILVVFDALMGVCLGVLRGMGDTWWPLVLQALAFWVFAVPLAYGLTVSLDWGPKGLLWAILAGVLSSSVLLGFRIRHRTGEISGA</sequence>
<dbReference type="Pfam" id="PF01554">
    <property type="entry name" value="MatE"/>
    <property type="match status" value="2"/>
</dbReference>
<dbReference type="InterPro" id="IPR002528">
    <property type="entry name" value="MATE_fam"/>
</dbReference>
<dbReference type="Proteomes" id="UP000223606">
    <property type="component" value="Chromosome 1"/>
</dbReference>
<keyword evidence="2" id="KW-1133">Transmembrane helix</keyword>
<dbReference type="AlphaFoldDB" id="A0A2C9D769"/>
<evidence type="ECO:0000313" key="4">
    <source>
        <dbReference type="Proteomes" id="UP000223606"/>
    </source>
</evidence>
<feature type="transmembrane region" description="Helical" evidence="2">
    <location>
        <begin position="439"/>
        <end position="457"/>
    </location>
</feature>
<reference evidence="4" key="1">
    <citation type="submission" date="2017-09" db="EMBL/GenBank/DDBJ databases">
        <title>Genome sequence of Nannocystis excedens DSM 71.</title>
        <authorList>
            <person name="Blom J."/>
        </authorList>
    </citation>
    <scope>NUCLEOTIDE SEQUENCE [LARGE SCALE GENOMIC DNA]</scope>
    <source>
        <strain evidence="4">type strain: E19</strain>
    </source>
</reference>
<dbReference type="GO" id="GO:0015297">
    <property type="term" value="F:antiporter activity"/>
    <property type="evidence" value="ECO:0007669"/>
    <property type="project" value="InterPro"/>
</dbReference>
<organism evidence="3 4">
    <name type="scientific">Hartmannibacter diazotrophicus</name>
    <dbReference type="NCBI Taxonomy" id="1482074"/>
    <lineage>
        <taxon>Bacteria</taxon>
        <taxon>Pseudomonadati</taxon>
        <taxon>Pseudomonadota</taxon>
        <taxon>Alphaproteobacteria</taxon>
        <taxon>Hyphomicrobiales</taxon>
        <taxon>Pleomorphomonadaceae</taxon>
        <taxon>Hartmannibacter</taxon>
    </lineage>
</organism>